<evidence type="ECO:0000313" key="4">
    <source>
        <dbReference type="Proteomes" id="UP000504621"/>
    </source>
</evidence>
<keyword evidence="2" id="KW-1133">Transmembrane helix</keyword>
<dbReference type="GO" id="GO:0005576">
    <property type="term" value="C:extracellular region"/>
    <property type="evidence" value="ECO:0007669"/>
    <property type="project" value="TreeGrafter"/>
</dbReference>
<dbReference type="GO" id="GO:0031982">
    <property type="term" value="C:vesicle"/>
    <property type="evidence" value="ECO:0007669"/>
    <property type="project" value="TreeGrafter"/>
</dbReference>
<organism evidence="4 5">
    <name type="scientific">Herrania umbratica</name>
    <dbReference type="NCBI Taxonomy" id="108875"/>
    <lineage>
        <taxon>Eukaryota</taxon>
        <taxon>Viridiplantae</taxon>
        <taxon>Streptophyta</taxon>
        <taxon>Embryophyta</taxon>
        <taxon>Tracheophyta</taxon>
        <taxon>Spermatophyta</taxon>
        <taxon>Magnoliopsida</taxon>
        <taxon>eudicotyledons</taxon>
        <taxon>Gunneridae</taxon>
        <taxon>Pentapetalae</taxon>
        <taxon>rosids</taxon>
        <taxon>malvids</taxon>
        <taxon>Malvales</taxon>
        <taxon>Malvaceae</taxon>
        <taxon>Byttnerioideae</taxon>
        <taxon>Herrania</taxon>
    </lineage>
</organism>
<proteinExistence type="predicted"/>
<reference evidence="5" key="1">
    <citation type="submission" date="2025-08" db="UniProtKB">
        <authorList>
            <consortium name="RefSeq"/>
        </authorList>
    </citation>
    <scope>IDENTIFICATION</scope>
    <source>
        <tissue evidence="5">Leaf</tissue>
    </source>
</reference>
<sequence length="125" mass="13603">MAISKHFDILGIPMETRTSKILMFWLVVTCIAASIVPFGSAQEEIQDLVECLSSFTSVEGCIEAIDKAVSDKTFGDLGPVCCEAITLLGDHCWPIVFPHQPFVPFLLKTVCKLVGNVEKVAAAPY</sequence>
<dbReference type="GO" id="GO:0080155">
    <property type="term" value="P:regulation of double fertilization forming a zygote and endosperm"/>
    <property type="evidence" value="ECO:0007669"/>
    <property type="project" value="TreeGrafter"/>
</dbReference>
<keyword evidence="1" id="KW-0732">Signal</keyword>
<evidence type="ECO:0000313" key="5">
    <source>
        <dbReference type="RefSeq" id="XP_021278525.1"/>
    </source>
</evidence>
<gene>
    <name evidence="5" type="primary">LOC110412319</name>
</gene>
<dbReference type="GO" id="GO:2000008">
    <property type="term" value="P:regulation of protein localization to cell surface"/>
    <property type="evidence" value="ECO:0007669"/>
    <property type="project" value="TreeGrafter"/>
</dbReference>
<dbReference type="GeneID" id="110412319"/>
<dbReference type="GO" id="GO:0009567">
    <property type="term" value="P:double fertilization forming a zygote and endosperm"/>
    <property type="evidence" value="ECO:0007669"/>
    <property type="project" value="TreeGrafter"/>
</dbReference>
<dbReference type="AlphaFoldDB" id="A0A6J0ZUZ3"/>
<dbReference type="PANTHER" id="PTHR31181:SF67">
    <property type="entry name" value="PROLAMIN-LIKE PROTEIN (DUF1278)"/>
    <property type="match status" value="1"/>
</dbReference>
<accession>A0A6J0ZUZ3</accession>
<keyword evidence="2" id="KW-0812">Transmembrane</keyword>
<evidence type="ECO:0000256" key="1">
    <source>
        <dbReference type="ARBA" id="ARBA00022729"/>
    </source>
</evidence>
<name>A0A6J0ZUZ3_9ROSI</name>
<evidence type="ECO:0000256" key="2">
    <source>
        <dbReference type="SAM" id="Phobius"/>
    </source>
</evidence>
<dbReference type="RefSeq" id="XP_021278525.1">
    <property type="nucleotide sequence ID" value="XM_021422850.1"/>
</dbReference>
<dbReference type="PANTHER" id="PTHR31181">
    <property type="entry name" value="EGG CELL-SECRETED PROTEIN 1.4"/>
    <property type="match status" value="1"/>
</dbReference>
<keyword evidence="2" id="KW-0472">Membrane</keyword>
<feature type="transmembrane region" description="Helical" evidence="2">
    <location>
        <begin position="21"/>
        <end position="39"/>
    </location>
</feature>
<dbReference type="Proteomes" id="UP000504621">
    <property type="component" value="Unplaced"/>
</dbReference>
<feature type="domain" description="Prolamin-like" evidence="3">
    <location>
        <begin position="50"/>
        <end position="103"/>
    </location>
</feature>
<dbReference type="OrthoDB" id="1024628at2759"/>
<protein>
    <submittedName>
        <fullName evidence="5">Uncharacterized protein LOC110412319</fullName>
    </submittedName>
</protein>
<dbReference type="InterPro" id="IPR008502">
    <property type="entry name" value="Prolamin-like"/>
</dbReference>
<keyword evidence="4" id="KW-1185">Reference proteome</keyword>
<evidence type="ECO:0000259" key="3">
    <source>
        <dbReference type="Pfam" id="PF05617"/>
    </source>
</evidence>
<dbReference type="Pfam" id="PF05617">
    <property type="entry name" value="Prolamin_like"/>
    <property type="match status" value="1"/>
</dbReference>